<proteinExistence type="predicted"/>
<dbReference type="Gene3D" id="3.30.1330.80">
    <property type="entry name" value="Hypothetical protein, similar to alpha- acetolactate decarboxylase, domain 2"/>
    <property type="match status" value="1"/>
</dbReference>
<dbReference type="eggNOG" id="COG1661">
    <property type="taxonomic scope" value="Bacteria"/>
</dbReference>
<dbReference type="HOGENOM" id="CLU_114051_2_3_9"/>
<dbReference type="Proteomes" id="UP000000719">
    <property type="component" value="Chromosome"/>
</dbReference>
<name>B8CX27_HALOH</name>
<protein>
    <submittedName>
        <fullName evidence="2">Predicted DNA-binding protein with PD1-like DNA-binding motif</fullName>
    </submittedName>
</protein>
<dbReference type="PIRSF" id="PIRSF016702">
    <property type="entry name" value="DNA_bp_PD1"/>
    <property type="match status" value="1"/>
</dbReference>
<feature type="domain" description="PPC" evidence="1">
    <location>
        <begin position="4"/>
        <end position="140"/>
    </location>
</feature>
<dbReference type="InterPro" id="IPR005175">
    <property type="entry name" value="PPC_dom"/>
</dbReference>
<organism evidence="2 3">
    <name type="scientific">Halothermothrix orenii (strain H 168 / OCM 544 / DSM 9562)</name>
    <dbReference type="NCBI Taxonomy" id="373903"/>
    <lineage>
        <taxon>Bacteria</taxon>
        <taxon>Bacillati</taxon>
        <taxon>Bacillota</taxon>
        <taxon>Clostridia</taxon>
        <taxon>Halanaerobiales</taxon>
        <taxon>Halothermotrichaceae</taxon>
        <taxon>Halothermothrix</taxon>
    </lineage>
</organism>
<dbReference type="InterPro" id="IPR025707">
    <property type="entry name" value="DNA_bp_PD1"/>
</dbReference>
<dbReference type="AlphaFoldDB" id="B8CX27"/>
<dbReference type="PANTHER" id="PTHR34988:SF1">
    <property type="entry name" value="DNA-BINDING PROTEIN"/>
    <property type="match status" value="1"/>
</dbReference>
<dbReference type="EMBL" id="CP001098">
    <property type="protein sequence ID" value="ACL69846.1"/>
    <property type="molecule type" value="Genomic_DNA"/>
</dbReference>
<dbReference type="OrthoDB" id="9791702at2"/>
<keyword evidence="2" id="KW-0238">DNA-binding</keyword>
<dbReference type="STRING" id="373903.Hore_10920"/>
<sequence>MGEYTKGRTFLGRLPKGGDLLQELTKVVRENNIETGVFMLIGAVEKAKFGYYLQDEREFFFKEIDEHLEIVSCKGNISLLNGEPFVHAHIIVSDENGNTYGGHLSEETTIFAAEYFIQELIGEKLERTFDKKTGLSLWSM</sequence>
<evidence type="ECO:0000313" key="2">
    <source>
        <dbReference type="EMBL" id="ACL69846.1"/>
    </source>
</evidence>
<accession>B8CX27</accession>
<keyword evidence="3" id="KW-1185">Reference proteome</keyword>
<reference evidence="2 3" key="1">
    <citation type="journal article" date="2009" name="PLoS ONE">
        <title>Genome analysis of the anaerobic thermohalophilic bacterium Halothermothrix orenii.</title>
        <authorList>
            <person name="Mavromatis K."/>
            <person name="Ivanova N."/>
            <person name="Anderson I."/>
            <person name="Lykidis A."/>
            <person name="Hooper S.D."/>
            <person name="Sun H."/>
            <person name="Kunin V."/>
            <person name="Lapidus A."/>
            <person name="Hugenholtz P."/>
            <person name="Patel B."/>
            <person name="Kyrpides N.C."/>
        </authorList>
    </citation>
    <scope>NUCLEOTIDE SEQUENCE [LARGE SCALE GENOMIC DNA]</scope>
    <source>
        <strain evidence="3">H 168 / OCM 544 / DSM 9562</strain>
    </source>
</reference>
<dbReference type="GO" id="GO:0003677">
    <property type="term" value="F:DNA binding"/>
    <property type="evidence" value="ECO:0007669"/>
    <property type="project" value="UniProtKB-KW"/>
</dbReference>
<dbReference type="SUPFAM" id="SSF117856">
    <property type="entry name" value="AF0104/ALDC/Ptd012-like"/>
    <property type="match status" value="1"/>
</dbReference>
<dbReference type="Pfam" id="PF03479">
    <property type="entry name" value="PCC"/>
    <property type="match status" value="1"/>
</dbReference>
<dbReference type="KEGG" id="hor:Hore_10920"/>
<evidence type="ECO:0000259" key="1">
    <source>
        <dbReference type="PROSITE" id="PS51742"/>
    </source>
</evidence>
<dbReference type="CDD" id="cd11378">
    <property type="entry name" value="DUF296"/>
    <property type="match status" value="1"/>
</dbReference>
<dbReference type="RefSeq" id="WP_012636031.1">
    <property type="nucleotide sequence ID" value="NC_011899.1"/>
</dbReference>
<dbReference type="PANTHER" id="PTHR34988">
    <property type="entry name" value="PROTEIN, PUTATIVE-RELATED"/>
    <property type="match status" value="1"/>
</dbReference>
<evidence type="ECO:0000313" key="3">
    <source>
        <dbReference type="Proteomes" id="UP000000719"/>
    </source>
</evidence>
<gene>
    <name evidence="2" type="ordered locus">Hore_10920</name>
</gene>
<dbReference type="PROSITE" id="PS51742">
    <property type="entry name" value="PPC"/>
    <property type="match status" value="1"/>
</dbReference>